<accession>A0A1A8W1U5</accession>
<dbReference type="VEuPathDB" id="PlasmoDB:PocGH01_07027000"/>
<comment type="similarity">
    <text evidence="3 8">Belongs to the DDOST 48 kDa subunit family.</text>
</comment>
<feature type="transmembrane region" description="Helical" evidence="8">
    <location>
        <begin position="452"/>
        <end position="472"/>
    </location>
</feature>
<comment type="subcellular location">
    <subcellularLocation>
        <location evidence="8">Endoplasmic reticulum membrane</location>
        <topology evidence="8">Single-pass type I membrane protein</topology>
    </subcellularLocation>
    <subcellularLocation>
        <location evidence="1">Membrane</location>
        <topology evidence="1">Single-pass type I membrane protein</topology>
    </subcellularLocation>
</comment>
<proteinExistence type="inferred from homology"/>
<dbReference type="InterPro" id="IPR055459">
    <property type="entry name" value="OST48_MD"/>
</dbReference>
<dbReference type="UniPathway" id="UPA00378"/>
<dbReference type="Pfam" id="PF03345">
    <property type="entry name" value="OST48_N"/>
    <property type="match status" value="1"/>
</dbReference>
<evidence type="ECO:0000256" key="3">
    <source>
        <dbReference type="ARBA" id="ARBA00008743"/>
    </source>
</evidence>
<reference evidence="13 14" key="2">
    <citation type="submission" date="2016-05" db="EMBL/GenBank/DDBJ databases">
        <authorList>
            <person name="Naeem Raeece"/>
        </authorList>
    </citation>
    <scope>NUCLEOTIDE SEQUENCE [LARGE SCALE GENOMIC DNA]</scope>
</reference>
<comment type="function">
    <text evidence="8">Subunit of the oligosaccharyl transferase (OST) complex that catalyzes the initial transfer of a defined glycan (Glc(3)Man(9)GlcNAc(2) in eukaryotes) from the lipid carrier dolichol-pyrophosphate to an asparagine residue within an Asn-X-Ser/Thr consensus motif in nascent polypeptide chains, the first step in protein N-glycosylation. N-glycosylation occurs cotranslationally and the complex associates with the Sec61 complex at the channel-forming translocon complex that mediates protein translocation across the endoplasmic reticulum (ER).</text>
</comment>
<gene>
    <name evidence="11" type="ORF">POVCU1_012740</name>
    <name evidence="12" type="ORF">POVCU2_0089130</name>
</gene>
<evidence type="ECO:0000256" key="7">
    <source>
        <dbReference type="ARBA" id="ARBA00023136"/>
    </source>
</evidence>
<dbReference type="EMBL" id="FLQU01001820">
    <property type="protein sequence ID" value="SBS94574.1"/>
    <property type="molecule type" value="Genomic_DNA"/>
</dbReference>
<dbReference type="Proteomes" id="UP000078546">
    <property type="component" value="Unassembled WGS sequence"/>
</dbReference>
<protein>
    <recommendedName>
        <fullName evidence="8">Dolichyl-diphosphooligosaccharide--protein glycosyltransferase 48 kDa subunit</fullName>
        <shortName evidence="8">Oligosaccharyl transferase 48 kDa subunit</shortName>
    </recommendedName>
</protein>
<keyword evidence="7 8" id="KW-0472">Membrane</keyword>
<feature type="chain" id="PRO_5015018608" description="Dolichyl-diphosphooligosaccharide--protein glycosyltransferase 48 kDa subunit" evidence="8">
    <location>
        <begin position="25"/>
        <end position="487"/>
    </location>
</feature>
<organism evidence="11 13">
    <name type="scientific">Plasmodium ovale curtisi</name>
    <dbReference type="NCBI Taxonomy" id="864141"/>
    <lineage>
        <taxon>Eukaryota</taxon>
        <taxon>Sar</taxon>
        <taxon>Alveolata</taxon>
        <taxon>Apicomplexa</taxon>
        <taxon>Aconoidasida</taxon>
        <taxon>Haemosporida</taxon>
        <taxon>Plasmodiidae</taxon>
        <taxon>Plasmodium</taxon>
        <taxon>Plasmodium (Plasmodium)</taxon>
    </lineage>
</organism>
<evidence type="ECO:0000256" key="1">
    <source>
        <dbReference type="ARBA" id="ARBA00004479"/>
    </source>
</evidence>
<dbReference type="InterPro" id="IPR055457">
    <property type="entry name" value="OST48_N"/>
</dbReference>
<keyword evidence="8" id="KW-0732">Signal</keyword>
<evidence type="ECO:0000256" key="8">
    <source>
        <dbReference type="RuleBase" id="RU361142"/>
    </source>
</evidence>
<evidence type="ECO:0000313" key="12">
    <source>
        <dbReference type="EMBL" id="SBS94574.1"/>
    </source>
</evidence>
<keyword evidence="5 8" id="KW-0256">Endoplasmic reticulum</keyword>
<evidence type="ECO:0000256" key="5">
    <source>
        <dbReference type="ARBA" id="ARBA00022824"/>
    </source>
</evidence>
<evidence type="ECO:0000259" key="10">
    <source>
        <dbReference type="Pfam" id="PF23358"/>
    </source>
</evidence>
<dbReference type="EMBL" id="FLQV01000237">
    <property type="protein sequence ID" value="SBS85619.1"/>
    <property type="molecule type" value="Genomic_DNA"/>
</dbReference>
<dbReference type="PANTHER" id="PTHR10830">
    <property type="entry name" value="DOLICHYL-DIPHOSPHOOLIGOSACCHARIDE--PROTEIN GLYCOSYLTRANSFERASE 48 KDA SUBUNIT"/>
    <property type="match status" value="1"/>
</dbReference>
<evidence type="ECO:0000256" key="2">
    <source>
        <dbReference type="ARBA" id="ARBA00004922"/>
    </source>
</evidence>
<reference evidence="11" key="1">
    <citation type="submission" date="2016-05" db="EMBL/GenBank/DDBJ databases">
        <authorList>
            <person name="Lavstsen T."/>
            <person name="Jespersen J.S."/>
        </authorList>
    </citation>
    <scope>NUCLEOTIDE SEQUENCE [LARGE SCALE GENOMIC DNA]</scope>
</reference>
<evidence type="ECO:0000313" key="14">
    <source>
        <dbReference type="Proteomes" id="UP000078560"/>
    </source>
</evidence>
<dbReference type="Proteomes" id="UP000078560">
    <property type="component" value="Unassembled WGS sequence"/>
</dbReference>
<name>A0A1A8W1U5_PLAOA</name>
<dbReference type="GO" id="GO:0008250">
    <property type="term" value="C:oligosaccharyltransferase complex"/>
    <property type="evidence" value="ECO:0007669"/>
    <property type="project" value="TreeGrafter"/>
</dbReference>
<comment type="pathway">
    <text evidence="2 8">Protein modification; protein glycosylation.</text>
</comment>
<dbReference type="AlphaFoldDB" id="A0A1A8W1U5"/>
<keyword evidence="11" id="KW-0808">Transferase</keyword>
<dbReference type="GO" id="GO:0016740">
    <property type="term" value="F:transferase activity"/>
    <property type="evidence" value="ECO:0007669"/>
    <property type="project" value="UniProtKB-KW"/>
</dbReference>
<evidence type="ECO:0000256" key="4">
    <source>
        <dbReference type="ARBA" id="ARBA00022692"/>
    </source>
</evidence>
<keyword evidence="6 8" id="KW-1133">Transmembrane helix</keyword>
<keyword evidence="4 8" id="KW-0812">Transmembrane</keyword>
<evidence type="ECO:0000256" key="6">
    <source>
        <dbReference type="ARBA" id="ARBA00022989"/>
    </source>
</evidence>
<evidence type="ECO:0000259" key="9">
    <source>
        <dbReference type="Pfam" id="PF03345"/>
    </source>
</evidence>
<feature type="domain" description="OST48 middle" evidence="10">
    <location>
        <begin position="336"/>
        <end position="472"/>
    </location>
</feature>
<dbReference type="GO" id="GO:0018279">
    <property type="term" value="P:protein N-linked glycosylation via asparagine"/>
    <property type="evidence" value="ECO:0007669"/>
    <property type="project" value="UniProtKB-UniRule"/>
</dbReference>
<evidence type="ECO:0000313" key="11">
    <source>
        <dbReference type="EMBL" id="SBS85619.1"/>
    </source>
</evidence>
<dbReference type="PANTHER" id="PTHR10830:SF0">
    <property type="entry name" value="DOLICHYL-DIPHOSPHOOLIGOSACCHARIDE--PROTEIN GLYCOSYLTRANSFERASE 48 KDA SUBUNIT"/>
    <property type="match status" value="1"/>
</dbReference>
<comment type="subunit">
    <text evidence="8">Component of the oligosaccharyltransferase (OST) complex.</text>
</comment>
<feature type="domain" description="OST48 N-terminal" evidence="9">
    <location>
        <begin position="106"/>
        <end position="318"/>
    </location>
</feature>
<dbReference type="InterPro" id="IPR005013">
    <property type="entry name" value="DDOST_48_kDa_subunit"/>
</dbReference>
<sequence>MREILLHGFILLVIFFLISSKIYSCEKKKLQPVDGYKKSHTGKIKNRLKKFNEKQLLVITDIANLEQTHKKFLSLFRCRENVGSFVKKVVYLGSGRSSNQDNGSRNERGSLSKLDDSLYDGVVVILDTLGEEVAEELRISYLKSFVEKKKHIFMSINRVIGKKANDLLSELNIQVFGKKGYYVNDHFNSILLEGKNKDEREKLNRAFYTSEIIQDTPIVRSNNQEKEKILFKGTAHSVLLKRKYYLDVLTCTKSCLLYDKNNNILKKQKQGKELLLVSSIQMENNFRFIFSSSSDIFSDLFFKINEDNLKFTVNIIQWNLKMSGIIRYNNFKFFKNQFKKNSSFFINDFVYMSIDFYELIDDYWVPFKKNDIQFELLKMKIVYRNFLDIYRNVNNPTYYTYFILPNEQGVYTLQIYYLRKGYNILNLEYFIPIRTYLHYDKNKKVPFKNYPFYFYIYLSLLFFFIFTLIILFDNSERTNTDKEKKNK</sequence>
<evidence type="ECO:0000313" key="13">
    <source>
        <dbReference type="Proteomes" id="UP000078546"/>
    </source>
</evidence>
<feature type="signal peptide" evidence="8">
    <location>
        <begin position="1"/>
        <end position="24"/>
    </location>
</feature>
<dbReference type="Pfam" id="PF23358">
    <property type="entry name" value="OST48_MD"/>
    <property type="match status" value="1"/>
</dbReference>